<feature type="region of interest" description="Disordered" evidence="2">
    <location>
        <begin position="318"/>
        <end position="347"/>
    </location>
</feature>
<comment type="similarity">
    <text evidence="1">Belongs to the LytR/CpsA/Psr (LCP) family.</text>
</comment>
<dbReference type="RefSeq" id="WP_345485974.1">
    <property type="nucleotide sequence ID" value="NZ_BAAAWU010000001.1"/>
</dbReference>
<dbReference type="NCBIfam" id="TIGR00350">
    <property type="entry name" value="lytR_cpsA_psr"/>
    <property type="match status" value="1"/>
</dbReference>
<proteinExistence type="inferred from homology"/>
<keyword evidence="6" id="KW-1185">Reference proteome</keyword>
<reference evidence="5 6" key="1">
    <citation type="submission" date="2024-09" db="EMBL/GenBank/DDBJ databases">
        <authorList>
            <person name="Sun Q."/>
            <person name="Mori K."/>
        </authorList>
    </citation>
    <scope>NUCLEOTIDE SEQUENCE [LARGE SCALE GENOMIC DNA]</scope>
    <source>
        <strain evidence="5 6">JCM 4414</strain>
    </source>
</reference>
<organism evidence="5 6">
    <name type="scientific">Streptomyces roseoviridis</name>
    <dbReference type="NCBI Taxonomy" id="67361"/>
    <lineage>
        <taxon>Bacteria</taxon>
        <taxon>Bacillati</taxon>
        <taxon>Actinomycetota</taxon>
        <taxon>Actinomycetes</taxon>
        <taxon>Kitasatosporales</taxon>
        <taxon>Streptomycetaceae</taxon>
        <taxon>Streptomyces</taxon>
    </lineage>
</organism>
<sequence>MNSSPPPSRRRPLRGRRLLLSSAALAALGAGALAAAPAPLPAPDKGLNILVVGVDSRKNVTPAERITYRIGNKDCDCTDVMMLVHVSARNDRVSVVSLPRDSLTVFPEHVDRRTGETHAPHLAKLNNAYREGGPLFAIETVEAMTRLPVHRYLEIDFRRFMDSVDVVDGVPVCTGTHLKDPVTGLDLEPGTRRVPGGEALQYVRSRKADGQADFGRIKKQQLFVMNTLREVRTRLFHDGDWLRWFAETLRGQERTERGISAPELLALAARLRGLTPRRTEFATVPIKTVNPLIPDVGATISWDVPYAEEVFARLRADKRLPKPKPTPQSETPLGEYRPTSGRSLLCG</sequence>
<accession>A0ABV5QPQ1</accession>
<dbReference type="PANTHER" id="PTHR33392:SF6">
    <property type="entry name" value="POLYISOPRENYL-TEICHOIC ACID--PEPTIDOGLYCAN TEICHOIC ACID TRANSFERASE TAGU"/>
    <property type="match status" value="1"/>
</dbReference>
<dbReference type="PANTHER" id="PTHR33392">
    <property type="entry name" value="POLYISOPRENYL-TEICHOIC ACID--PEPTIDOGLYCAN TEICHOIC ACID TRANSFERASE TAGU"/>
    <property type="match status" value="1"/>
</dbReference>
<dbReference type="InterPro" id="IPR006311">
    <property type="entry name" value="TAT_signal"/>
</dbReference>
<evidence type="ECO:0000256" key="2">
    <source>
        <dbReference type="SAM" id="MobiDB-lite"/>
    </source>
</evidence>
<dbReference type="EMBL" id="JBHMCT010000009">
    <property type="protein sequence ID" value="MFB9555485.1"/>
    <property type="molecule type" value="Genomic_DNA"/>
</dbReference>
<dbReference type="Proteomes" id="UP001589716">
    <property type="component" value="Unassembled WGS sequence"/>
</dbReference>
<evidence type="ECO:0000256" key="1">
    <source>
        <dbReference type="ARBA" id="ARBA00006068"/>
    </source>
</evidence>
<gene>
    <name evidence="5" type="ORF">ACFFTP_14985</name>
</gene>
<protein>
    <submittedName>
        <fullName evidence="5">LCP family protein</fullName>
    </submittedName>
</protein>
<feature type="chain" id="PRO_5047538058" evidence="3">
    <location>
        <begin position="27"/>
        <end position="347"/>
    </location>
</feature>
<feature type="signal peptide" evidence="3">
    <location>
        <begin position="1"/>
        <end position="26"/>
    </location>
</feature>
<evidence type="ECO:0000256" key="3">
    <source>
        <dbReference type="SAM" id="SignalP"/>
    </source>
</evidence>
<dbReference type="InterPro" id="IPR004474">
    <property type="entry name" value="LytR_CpsA_psr"/>
</dbReference>
<name>A0ABV5QPQ1_9ACTN</name>
<keyword evidence="3" id="KW-0732">Signal</keyword>
<evidence type="ECO:0000313" key="6">
    <source>
        <dbReference type="Proteomes" id="UP001589716"/>
    </source>
</evidence>
<dbReference type="PROSITE" id="PS51318">
    <property type="entry name" value="TAT"/>
    <property type="match status" value="1"/>
</dbReference>
<evidence type="ECO:0000313" key="5">
    <source>
        <dbReference type="EMBL" id="MFB9555485.1"/>
    </source>
</evidence>
<dbReference type="InterPro" id="IPR050922">
    <property type="entry name" value="LytR/CpsA/Psr_CW_biosynth"/>
</dbReference>
<comment type="caution">
    <text evidence="5">The sequence shown here is derived from an EMBL/GenBank/DDBJ whole genome shotgun (WGS) entry which is preliminary data.</text>
</comment>
<dbReference type="Pfam" id="PF03816">
    <property type="entry name" value="LytR_cpsA_psr"/>
    <property type="match status" value="1"/>
</dbReference>
<evidence type="ECO:0000259" key="4">
    <source>
        <dbReference type="Pfam" id="PF03816"/>
    </source>
</evidence>
<dbReference type="Gene3D" id="3.40.630.190">
    <property type="entry name" value="LCP protein"/>
    <property type="match status" value="1"/>
</dbReference>
<feature type="domain" description="Cell envelope-related transcriptional attenuator" evidence="4">
    <location>
        <begin position="78"/>
        <end position="231"/>
    </location>
</feature>